<evidence type="ECO:0000313" key="4">
    <source>
        <dbReference type="Proteomes" id="UP001153076"/>
    </source>
</evidence>
<proteinExistence type="predicted"/>
<dbReference type="Pfam" id="PF00566">
    <property type="entry name" value="RabGAP-TBC"/>
    <property type="match status" value="1"/>
</dbReference>
<dbReference type="SUPFAM" id="SSF47923">
    <property type="entry name" value="Ypt/Rab-GAP domain of gyp1p"/>
    <property type="match status" value="1"/>
</dbReference>
<comment type="caution">
    <text evidence="3">The sequence shown here is derived from an EMBL/GenBank/DDBJ whole genome shotgun (WGS) entry which is preliminary data.</text>
</comment>
<dbReference type="AlphaFoldDB" id="A0A9Q1QQ84"/>
<organism evidence="3 4">
    <name type="scientific">Carnegiea gigantea</name>
    <dbReference type="NCBI Taxonomy" id="171969"/>
    <lineage>
        <taxon>Eukaryota</taxon>
        <taxon>Viridiplantae</taxon>
        <taxon>Streptophyta</taxon>
        <taxon>Embryophyta</taxon>
        <taxon>Tracheophyta</taxon>
        <taxon>Spermatophyta</taxon>
        <taxon>Magnoliopsida</taxon>
        <taxon>eudicotyledons</taxon>
        <taxon>Gunneridae</taxon>
        <taxon>Pentapetalae</taxon>
        <taxon>Caryophyllales</taxon>
        <taxon>Cactineae</taxon>
        <taxon>Cactaceae</taxon>
        <taxon>Cactoideae</taxon>
        <taxon>Echinocereeae</taxon>
        <taxon>Carnegiea</taxon>
    </lineage>
</organism>
<evidence type="ECO:0000256" key="1">
    <source>
        <dbReference type="SAM" id="MobiDB-lite"/>
    </source>
</evidence>
<dbReference type="PANTHER" id="PTHR47219:SF20">
    <property type="entry name" value="TBC1 DOMAIN FAMILY MEMBER 2B"/>
    <property type="match status" value="1"/>
</dbReference>
<protein>
    <recommendedName>
        <fullName evidence="2">Rab-GAP TBC domain-containing protein</fullName>
    </recommendedName>
</protein>
<evidence type="ECO:0000259" key="2">
    <source>
        <dbReference type="PROSITE" id="PS50086"/>
    </source>
</evidence>
<dbReference type="OrthoDB" id="17687at2759"/>
<dbReference type="EMBL" id="JAKOGI010000010">
    <property type="protein sequence ID" value="KAJ8451228.1"/>
    <property type="molecule type" value="Genomic_DNA"/>
</dbReference>
<name>A0A9Q1QQ84_9CARY</name>
<dbReference type="GO" id="GO:0005096">
    <property type="term" value="F:GTPase activator activity"/>
    <property type="evidence" value="ECO:0007669"/>
    <property type="project" value="TreeGrafter"/>
</dbReference>
<dbReference type="GO" id="GO:0031267">
    <property type="term" value="F:small GTPase binding"/>
    <property type="evidence" value="ECO:0007669"/>
    <property type="project" value="TreeGrafter"/>
</dbReference>
<dbReference type="PANTHER" id="PTHR47219">
    <property type="entry name" value="RAB GTPASE-ACTIVATING PROTEIN 1-LIKE"/>
    <property type="match status" value="1"/>
</dbReference>
<keyword evidence="4" id="KW-1185">Reference proteome</keyword>
<accession>A0A9Q1QQ84</accession>
<evidence type="ECO:0000313" key="3">
    <source>
        <dbReference type="EMBL" id="KAJ8451228.1"/>
    </source>
</evidence>
<reference evidence="3" key="1">
    <citation type="submission" date="2022-04" db="EMBL/GenBank/DDBJ databases">
        <title>Carnegiea gigantea Genome sequencing and assembly v2.</title>
        <authorList>
            <person name="Copetti D."/>
            <person name="Sanderson M.J."/>
            <person name="Burquez A."/>
            <person name="Wojciechowski M.F."/>
        </authorList>
    </citation>
    <scope>NUCLEOTIDE SEQUENCE</scope>
    <source>
        <strain evidence="3">SGP5-SGP5p</strain>
        <tissue evidence="3">Aerial part</tissue>
    </source>
</reference>
<feature type="compositionally biased region" description="Basic and acidic residues" evidence="1">
    <location>
        <begin position="165"/>
        <end position="189"/>
    </location>
</feature>
<dbReference type="InterPro" id="IPR000195">
    <property type="entry name" value="Rab-GAP-TBC_dom"/>
</dbReference>
<dbReference type="InterPro" id="IPR035969">
    <property type="entry name" value="Rab-GAP_TBC_sf"/>
</dbReference>
<gene>
    <name evidence="3" type="ORF">Cgig2_014000</name>
</gene>
<dbReference type="Gene3D" id="1.10.8.270">
    <property type="entry name" value="putative rabgap domain of human tbc1 domain family member 14 like domains"/>
    <property type="match status" value="1"/>
</dbReference>
<dbReference type="Proteomes" id="UP001153076">
    <property type="component" value="Unassembled WGS sequence"/>
</dbReference>
<feature type="region of interest" description="Disordered" evidence="1">
    <location>
        <begin position="162"/>
        <end position="196"/>
    </location>
</feature>
<feature type="region of interest" description="Disordered" evidence="1">
    <location>
        <begin position="210"/>
        <end position="230"/>
    </location>
</feature>
<sequence length="361" mass="41390">MKMKMKIKPRPSPATPLEHKRDAYGFTVRPQHVQRYREYANIYKEEEEERSDRWRIFLERVSESAQLRIDGLLTEAADREEGNGITEADVIHQAADNHPQVIVNRMDTPISDGSVENGFQNLEALAAEEKKIHEVQIWSEIRSSLHPIEDMMSVLVKKRSNALRKGQDNDSRKALQSVEESRSVKRAGEEDSEEEFYDVDRLDLAQDVPSSDINASHGIGSIGDGTNLDSSSPWKEELEVLVRGGLPMALRGELWQAFVGVKVRRIANYYQELLSPESNHCNEVKQQETNGMESDEESLGIGEKWKRQIEKDLPRTFPGHPALDEDGRNALRRLLIAYARHNPSVGYCQVKFYWESMYKRL</sequence>
<feature type="region of interest" description="Disordered" evidence="1">
    <location>
        <begin position="1"/>
        <end position="21"/>
    </location>
</feature>
<dbReference type="InterPro" id="IPR050302">
    <property type="entry name" value="Rab_GAP_TBC_domain"/>
</dbReference>
<feature type="domain" description="Rab-GAP TBC" evidence="2">
    <location>
        <begin position="245"/>
        <end position="361"/>
    </location>
</feature>
<dbReference type="PROSITE" id="PS50086">
    <property type="entry name" value="TBC_RABGAP"/>
    <property type="match status" value="1"/>
</dbReference>